<feature type="compositionally biased region" description="Acidic residues" evidence="14">
    <location>
        <begin position="1119"/>
        <end position="1135"/>
    </location>
</feature>
<evidence type="ECO:0000256" key="3">
    <source>
        <dbReference type="ARBA" id="ARBA00001946"/>
    </source>
</evidence>
<dbReference type="GO" id="GO:0006265">
    <property type="term" value="P:DNA topological change"/>
    <property type="evidence" value="ECO:0007669"/>
    <property type="project" value="UniProtKB-UniRule"/>
</dbReference>
<dbReference type="FunFam" id="3.90.199.10:FF:000002">
    <property type="entry name" value="DNA topoisomerase 2"/>
    <property type="match status" value="1"/>
</dbReference>
<evidence type="ECO:0000256" key="6">
    <source>
        <dbReference type="ARBA" id="ARBA00022741"/>
    </source>
</evidence>
<dbReference type="Gene3D" id="3.30.1490.30">
    <property type="match status" value="1"/>
</dbReference>
<comment type="catalytic activity">
    <reaction evidence="1 12 13">
        <text>ATP-dependent breakage, passage and rejoining of double-stranded DNA.</text>
        <dbReference type="EC" id="5.6.2.2"/>
    </reaction>
</comment>
<dbReference type="CDD" id="cd03481">
    <property type="entry name" value="TopoIIA_Trans_ScTopoIIA"/>
    <property type="match status" value="1"/>
</dbReference>
<keyword evidence="11 12" id="KW-0413">Isomerase</keyword>
<dbReference type="InterPro" id="IPR013758">
    <property type="entry name" value="Topo_IIA_A/C_ab"/>
</dbReference>
<evidence type="ECO:0000256" key="12">
    <source>
        <dbReference type="PROSITE-ProRule" id="PRU01384"/>
    </source>
</evidence>
<dbReference type="Gene3D" id="3.40.50.670">
    <property type="match status" value="1"/>
</dbReference>
<comment type="cofactor">
    <cofactor evidence="2">
        <name>Ca(2+)</name>
        <dbReference type="ChEBI" id="CHEBI:29108"/>
    </cofactor>
</comment>
<dbReference type="GO" id="GO:0000819">
    <property type="term" value="P:sister chromatid segregation"/>
    <property type="evidence" value="ECO:0007669"/>
    <property type="project" value="TreeGrafter"/>
</dbReference>
<dbReference type="PRINTS" id="PR01158">
    <property type="entry name" value="TOPISMRASEII"/>
</dbReference>
<dbReference type="InterPro" id="IPR002205">
    <property type="entry name" value="Topo_IIA_dom_A"/>
</dbReference>
<feature type="domain" description="Topo IIA-type catalytic" evidence="15">
    <location>
        <begin position="727"/>
        <end position="1191"/>
    </location>
</feature>
<dbReference type="FunFam" id="3.30.565.10:FF:000004">
    <property type="entry name" value="DNA topoisomerase 2"/>
    <property type="match status" value="1"/>
</dbReference>
<organism evidence="16 17">
    <name type="scientific">Tetrabaena socialis</name>
    <dbReference type="NCBI Taxonomy" id="47790"/>
    <lineage>
        <taxon>Eukaryota</taxon>
        <taxon>Viridiplantae</taxon>
        <taxon>Chlorophyta</taxon>
        <taxon>core chlorophytes</taxon>
        <taxon>Chlorophyceae</taxon>
        <taxon>CS clade</taxon>
        <taxon>Chlamydomonadales</taxon>
        <taxon>Tetrabaenaceae</taxon>
        <taxon>Tetrabaena</taxon>
    </lineage>
</organism>
<dbReference type="EMBL" id="PGGS01000013">
    <property type="protein sequence ID" value="PNH12210.1"/>
    <property type="molecule type" value="Genomic_DNA"/>
</dbReference>
<dbReference type="InterPro" id="IPR013506">
    <property type="entry name" value="Topo_IIA_bsu_dom2"/>
</dbReference>
<comment type="subunit">
    <text evidence="13">Homodimer.</text>
</comment>
<dbReference type="InterPro" id="IPR013757">
    <property type="entry name" value="Topo_IIA_A_a_sf"/>
</dbReference>
<dbReference type="GO" id="GO:0046872">
    <property type="term" value="F:metal ion binding"/>
    <property type="evidence" value="ECO:0007669"/>
    <property type="project" value="UniProtKB-KW"/>
</dbReference>
<dbReference type="Gene3D" id="3.30.1360.40">
    <property type="match status" value="1"/>
</dbReference>
<feature type="region of interest" description="Disordered" evidence="14">
    <location>
        <begin position="1472"/>
        <end position="1650"/>
    </location>
</feature>
<feature type="compositionally biased region" description="Acidic residues" evidence="14">
    <location>
        <begin position="1530"/>
        <end position="1548"/>
    </location>
</feature>
<evidence type="ECO:0000256" key="9">
    <source>
        <dbReference type="ARBA" id="ARBA00023029"/>
    </source>
</evidence>
<dbReference type="SMART" id="SM00434">
    <property type="entry name" value="TOP4c"/>
    <property type="match status" value="1"/>
</dbReference>
<dbReference type="InterPro" id="IPR001241">
    <property type="entry name" value="Topo_IIA"/>
</dbReference>
<dbReference type="SUPFAM" id="SSF55874">
    <property type="entry name" value="ATPase domain of HSP90 chaperone/DNA topoisomerase II/histidine kinase"/>
    <property type="match status" value="1"/>
</dbReference>
<feature type="compositionally biased region" description="Acidic residues" evidence="14">
    <location>
        <begin position="1632"/>
        <end position="1650"/>
    </location>
</feature>
<dbReference type="Proteomes" id="UP000236333">
    <property type="component" value="Unassembled WGS sequence"/>
</dbReference>
<evidence type="ECO:0000256" key="10">
    <source>
        <dbReference type="ARBA" id="ARBA00023125"/>
    </source>
</evidence>
<dbReference type="FunFam" id="3.30.1360.40:FF:000003">
    <property type="entry name" value="DNA topoisomerase 2"/>
    <property type="match status" value="1"/>
</dbReference>
<evidence type="ECO:0000256" key="7">
    <source>
        <dbReference type="ARBA" id="ARBA00022840"/>
    </source>
</evidence>
<dbReference type="FunFam" id="3.30.230.10:FF:000008">
    <property type="entry name" value="DNA topoisomerase 2"/>
    <property type="match status" value="1"/>
</dbReference>
<dbReference type="InterPro" id="IPR020568">
    <property type="entry name" value="Ribosomal_Su5_D2-typ_SF"/>
</dbReference>
<dbReference type="GO" id="GO:0000712">
    <property type="term" value="P:resolution of meiotic recombination intermediates"/>
    <property type="evidence" value="ECO:0007669"/>
    <property type="project" value="TreeGrafter"/>
</dbReference>
<feature type="active site" description="O-(5'-phospho-DNA)-tyrosine intermediate" evidence="12">
    <location>
        <position position="817"/>
    </location>
</feature>
<dbReference type="SMART" id="SM00387">
    <property type="entry name" value="HATPase_c"/>
    <property type="match status" value="1"/>
</dbReference>
<feature type="region of interest" description="Disordered" evidence="14">
    <location>
        <begin position="1103"/>
        <end position="1141"/>
    </location>
</feature>
<dbReference type="InterPro" id="IPR036890">
    <property type="entry name" value="HATPase_C_sf"/>
</dbReference>
<feature type="compositionally biased region" description="Low complexity" evidence="14">
    <location>
        <begin position="1577"/>
        <end position="1614"/>
    </location>
</feature>
<dbReference type="PANTHER" id="PTHR10169">
    <property type="entry name" value="DNA TOPOISOMERASE/GYRASE"/>
    <property type="match status" value="1"/>
</dbReference>
<evidence type="ECO:0000256" key="8">
    <source>
        <dbReference type="ARBA" id="ARBA00022842"/>
    </source>
</evidence>
<dbReference type="InterPro" id="IPR003594">
    <property type="entry name" value="HATPase_dom"/>
</dbReference>
<name>A0A2J8AI70_9CHLO</name>
<evidence type="ECO:0000256" key="13">
    <source>
        <dbReference type="RuleBase" id="RU362094"/>
    </source>
</evidence>
<accession>A0A2J8AI70</accession>
<feature type="compositionally biased region" description="Acidic residues" evidence="14">
    <location>
        <begin position="1247"/>
        <end position="1258"/>
    </location>
</feature>
<keyword evidence="7 13" id="KW-0067">ATP-binding</keyword>
<evidence type="ECO:0000256" key="4">
    <source>
        <dbReference type="ARBA" id="ARBA00011080"/>
    </source>
</evidence>
<comment type="function">
    <text evidence="13">Control of topological states of DNA by transient breakage and subsequent rejoining of DNA strands. Topoisomerase II makes double-strand breaks.</text>
</comment>
<dbReference type="CDD" id="cd00187">
    <property type="entry name" value="TOP4c"/>
    <property type="match status" value="1"/>
</dbReference>
<evidence type="ECO:0000256" key="5">
    <source>
        <dbReference type="ARBA" id="ARBA00022723"/>
    </source>
</evidence>
<keyword evidence="6 13" id="KW-0547">Nucleotide-binding</keyword>
<evidence type="ECO:0000256" key="14">
    <source>
        <dbReference type="SAM" id="MobiDB-lite"/>
    </source>
</evidence>
<feature type="compositionally biased region" description="Low complexity" evidence="14">
    <location>
        <begin position="1281"/>
        <end position="1333"/>
    </location>
</feature>
<dbReference type="SMART" id="SM00433">
    <property type="entry name" value="TOP2c"/>
    <property type="match status" value="1"/>
</dbReference>
<comment type="cofactor">
    <cofactor evidence="3">
        <name>Mg(2+)</name>
        <dbReference type="ChEBI" id="CHEBI:18420"/>
    </cofactor>
</comment>
<evidence type="ECO:0000313" key="17">
    <source>
        <dbReference type="Proteomes" id="UP000236333"/>
    </source>
</evidence>
<dbReference type="CDD" id="cd03365">
    <property type="entry name" value="TOPRIM_TopoIIA"/>
    <property type="match status" value="1"/>
</dbReference>
<keyword evidence="5" id="KW-0479">Metal-binding</keyword>
<feature type="compositionally biased region" description="Polar residues" evidence="14">
    <location>
        <begin position="1420"/>
        <end position="1431"/>
    </location>
</feature>
<dbReference type="InterPro" id="IPR031660">
    <property type="entry name" value="TOPRIM_C"/>
</dbReference>
<reference evidence="16 17" key="1">
    <citation type="journal article" date="2017" name="Mol. Biol. Evol.">
        <title>The 4-celled Tetrabaena socialis nuclear genome reveals the essential components for genetic control of cell number at the origin of multicellularity in the volvocine lineage.</title>
        <authorList>
            <person name="Featherston J."/>
            <person name="Arakaki Y."/>
            <person name="Hanschen E.R."/>
            <person name="Ferris P.J."/>
            <person name="Michod R.E."/>
            <person name="Olson B.J.S.C."/>
            <person name="Nozaki H."/>
            <person name="Durand P.M."/>
        </authorList>
    </citation>
    <scope>NUCLEOTIDE SEQUENCE [LARGE SCALE GENOMIC DNA]</scope>
    <source>
        <strain evidence="16 17">NIES-571</strain>
    </source>
</reference>
<dbReference type="InterPro" id="IPR018522">
    <property type="entry name" value="TopoIIA_CS"/>
</dbReference>
<dbReference type="OrthoDB" id="276498at2759"/>
<evidence type="ECO:0000256" key="2">
    <source>
        <dbReference type="ARBA" id="ARBA00001913"/>
    </source>
</evidence>
<dbReference type="SUPFAM" id="SSF54211">
    <property type="entry name" value="Ribosomal protein S5 domain 2-like"/>
    <property type="match status" value="1"/>
</dbReference>
<dbReference type="CDD" id="cd16930">
    <property type="entry name" value="HATPase_TopII-like"/>
    <property type="match status" value="1"/>
</dbReference>
<evidence type="ECO:0000256" key="11">
    <source>
        <dbReference type="ARBA" id="ARBA00023235"/>
    </source>
</evidence>
<dbReference type="Pfam" id="PF00204">
    <property type="entry name" value="DNA_gyraseB"/>
    <property type="match status" value="1"/>
</dbReference>
<dbReference type="GO" id="GO:0003918">
    <property type="term" value="F:DNA topoisomerase type II (double strand cut, ATP-hydrolyzing) activity"/>
    <property type="evidence" value="ECO:0007669"/>
    <property type="project" value="UniProtKB-UniRule"/>
</dbReference>
<dbReference type="Gene3D" id="3.30.230.10">
    <property type="match status" value="1"/>
</dbReference>
<comment type="caution">
    <text evidence="16">The sequence shown here is derived from an EMBL/GenBank/DDBJ whole genome shotgun (WGS) entry which is preliminary data.</text>
</comment>
<feature type="region of interest" description="Disordered" evidence="14">
    <location>
        <begin position="1215"/>
        <end position="1446"/>
    </location>
</feature>
<dbReference type="InterPro" id="IPR014721">
    <property type="entry name" value="Ribsml_uS5_D2-typ_fold_subgr"/>
</dbReference>
<comment type="similarity">
    <text evidence="4 13">Belongs to the type II topoisomerase family.</text>
</comment>
<dbReference type="Pfam" id="PF16898">
    <property type="entry name" value="TOPRIM_C"/>
    <property type="match status" value="1"/>
</dbReference>
<dbReference type="FunFam" id="3.40.50.670:FF:000001">
    <property type="entry name" value="DNA topoisomerase 2"/>
    <property type="match status" value="2"/>
</dbReference>
<dbReference type="InterPro" id="IPR001154">
    <property type="entry name" value="TopoII_euk"/>
</dbReference>
<evidence type="ECO:0000256" key="1">
    <source>
        <dbReference type="ARBA" id="ARBA00000185"/>
    </source>
</evidence>
<feature type="compositionally biased region" description="Pro residues" evidence="14">
    <location>
        <begin position="1266"/>
        <end position="1280"/>
    </location>
</feature>
<feature type="compositionally biased region" description="Low complexity" evidence="14">
    <location>
        <begin position="12"/>
        <end position="31"/>
    </location>
</feature>
<gene>
    <name evidence="16" type="ORF">TSOC_000892</name>
</gene>
<dbReference type="Gene3D" id="1.10.268.10">
    <property type="entry name" value="Topoisomerase, domain 3"/>
    <property type="match status" value="1"/>
</dbReference>
<dbReference type="PROSITE" id="PS00177">
    <property type="entry name" value="TOPOISOMERASE_II"/>
    <property type="match status" value="1"/>
</dbReference>
<feature type="compositionally biased region" description="Low complexity" evidence="14">
    <location>
        <begin position="1384"/>
        <end position="1413"/>
    </location>
</feature>
<keyword evidence="17" id="KW-1185">Reference proteome</keyword>
<protein>
    <recommendedName>
        <fullName evidence="13">DNA topoisomerase 2</fullName>
        <ecNumber evidence="13">5.6.2.2</ecNumber>
    </recommendedName>
</protein>
<dbReference type="GO" id="GO:0003677">
    <property type="term" value="F:DNA binding"/>
    <property type="evidence" value="ECO:0007669"/>
    <property type="project" value="UniProtKB-UniRule"/>
</dbReference>
<feature type="compositionally biased region" description="Acidic residues" evidence="14">
    <location>
        <begin position="1"/>
        <end position="10"/>
    </location>
</feature>
<dbReference type="SUPFAM" id="SSF56719">
    <property type="entry name" value="Type II DNA topoisomerase"/>
    <property type="match status" value="1"/>
</dbReference>
<keyword evidence="8" id="KW-0460">Magnesium</keyword>
<dbReference type="Pfam" id="PF02518">
    <property type="entry name" value="HATPase_c"/>
    <property type="match status" value="1"/>
</dbReference>
<dbReference type="InterPro" id="IPR013759">
    <property type="entry name" value="Topo_IIA_B_C"/>
</dbReference>
<keyword evidence="9 12" id="KW-0799">Topoisomerase</keyword>
<keyword evidence="10 12" id="KW-0238">DNA-binding</keyword>
<dbReference type="InterPro" id="IPR034157">
    <property type="entry name" value="TOPRIM_TopoII"/>
</dbReference>
<feature type="compositionally biased region" description="Low complexity" evidence="14">
    <location>
        <begin position="1488"/>
        <end position="1501"/>
    </location>
</feature>
<dbReference type="Gene3D" id="3.90.199.10">
    <property type="entry name" value="Topoisomerase II, domain 5"/>
    <property type="match status" value="1"/>
</dbReference>
<dbReference type="PANTHER" id="PTHR10169:SF38">
    <property type="entry name" value="DNA TOPOISOMERASE 2"/>
    <property type="match status" value="1"/>
</dbReference>
<feature type="region of interest" description="Disordered" evidence="14">
    <location>
        <begin position="1"/>
        <end position="37"/>
    </location>
</feature>
<dbReference type="EC" id="5.6.2.2" evidence="13"/>
<dbReference type="GO" id="GO:0005524">
    <property type="term" value="F:ATP binding"/>
    <property type="evidence" value="ECO:0007669"/>
    <property type="project" value="UniProtKB-UniRule"/>
</dbReference>
<dbReference type="PROSITE" id="PS52040">
    <property type="entry name" value="TOPO_IIA"/>
    <property type="match status" value="1"/>
</dbReference>
<dbReference type="PRINTS" id="PR00418">
    <property type="entry name" value="TPI2FAMILY"/>
</dbReference>
<dbReference type="Gene3D" id="3.30.565.10">
    <property type="entry name" value="Histidine kinase-like ATPase, C-terminal domain"/>
    <property type="match status" value="1"/>
</dbReference>
<evidence type="ECO:0000313" key="16">
    <source>
        <dbReference type="EMBL" id="PNH12210.1"/>
    </source>
</evidence>
<dbReference type="InterPro" id="IPR050634">
    <property type="entry name" value="DNA_Topoisomerase_II"/>
</dbReference>
<sequence length="1650" mass="178158">MDTDAMEDVENLPAAKGPAKGAKAAKQPLAPNNAMPAGAGKSIEEMYQKKTQLEHIILRPDTYIGSTERQPNYIWVHNGQKMEMKLVNYPPGLYKIFDEILVNAADNKVRDATMDTLKVDIDSVTNTIRVWNNGKGIPVEVHKEEGVYVPELIFGHLLTSSNYNDSEKKVTGGRNGYGAKLANIFSSEFTVETCDGSRQRRYKQTFSNNMQSKAEPKITDCKATDNWTSITFKPDLAKFGMTQLDEDVVALLRRRVYDLAGVLGKGAKVLAAAGSVSGRLWRGKRVYYNGERIIMKSFSDYENGVPRFCERFSDRWEVCVSLTDGLFQQVSFVNSIATTKGGTHVEYLVNQIVKHAVEKLSKKTSKTSAIKPQMVRQHLWVFVNCNVENPAFDSQTKETLTLRASSFGSKCELPPLFIDKLLKAGLSDSIIKFAEFKSQKDLKKGDGTKRSRLIGLTKLDDANDAGGPRSRDCTLILTEGDSAKALAISGLGVVGRDQYGVFPLSSLKNDTQGKLLNVREASAAQIAANAEIQNIKQIMGLQHGKVYDSTASLRYGHLMIMTDQDHDGSHIKGLIMNFMHSFFPSLLKLPGFLLEFITPIVKAHRGRDSKVFYTMPEYEAWKESLDNNTRGWDIKYYKGLGTSTAEEAQDYFSRLRQHKKEFTWSGDEDGNAIELAFSKKRIDDRKEWLSSFMPGTYLDMSADKISFEDFINRELILFSRADLERSIPSMLDGLKPGQRKILYACFKRNLKKDIKVAQLSAYVAEHSAYHHGETSLASTVVNMAQQFVGSNNINLLHPSGQFGTRLQGGKDAASARYIYTRLGQLTRHMFNENDDVLLNYLNEEGQSIEPEWYVPILPTVLINGAEGIGTGWSTSIPNYNPRDIIANLRRLLSGEPQELLHPWYRGFNGTITESGAHKSGTRSYVVSGTLAQTGSNTLEITELPVRKWTQDYKEFLEGMLRPQDKDDAALIADYREHHSDSNVHFVVELLPGKMEELLAAPGGLEAKFKLTNKIATSNMMLFDKDGVIKQYQNPEAIIAEFFTLRLEYYEKRRLAMLRAAQMDQQRADNKVRFIMAVVDGKLEIRNRRRADLERDLASQGFDRMAKAGARSSSKVQDEQPADGEEDGGGGGEEDPSTSAASAGSYDYLLSMSLYSLTREKIEALRQEAAKAAVRVDYLASINGQVMWAEDLDSFEATYEAWEVQEDARLAEATRKQLAAKKGKTTGAKGRAAPAARKKAAKKAGSDSDGDDSGADSDFEVQKRKPAPAPRAAPAAKPKPPVAAAAAAAPAPKPVAAKPAAAPKQAPTAAAAAAAAAPAPARAPARKAAAAGAAARKKHAASDSDDDGDDDMDLSASEGSSDDDDLVDRAGDEGAGGKPKKAAAAKRAPAAAAKPAAATAAPPKAAAAPKPAARGRPKPLATSSQGSEQPSMDESRQPDPATAGLAARLAGRIQTTLVLSKAGVTLAAPAAVDLLDDDMNSPARGTKTAAGSKKPAAAKAPAGAGGGKGKAAAAAKQPAKRKGAAARRVEESDEEEDEVSSSSEEDETFELSAPSPAVAPKGKKGRVGPSPLGIKSMPRTAAGAAGTSAGTSARPAAAAAAAMATVPEERAAPAQRARRAATAKVTYVVGSDSDGDDGEGGDSDFEVVSDN</sequence>
<dbReference type="FunFam" id="3.30.1490.30:FF:000001">
    <property type="entry name" value="DNA topoisomerase 2"/>
    <property type="match status" value="1"/>
</dbReference>
<dbReference type="GO" id="GO:0005634">
    <property type="term" value="C:nucleus"/>
    <property type="evidence" value="ECO:0007669"/>
    <property type="project" value="TreeGrafter"/>
</dbReference>
<proteinExistence type="inferred from homology"/>
<evidence type="ECO:0000259" key="15">
    <source>
        <dbReference type="PROSITE" id="PS52040"/>
    </source>
</evidence>
<feature type="compositionally biased region" description="Low complexity" evidence="14">
    <location>
        <begin position="1224"/>
        <end position="1234"/>
    </location>
</feature>
<feature type="compositionally biased region" description="Acidic residues" evidence="14">
    <location>
        <begin position="1342"/>
        <end position="1352"/>
    </location>
</feature>
<dbReference type="Pfam" id="PF00521">
    <property type="entry name" value="DNA_topoisoIV"/>
    <property type="match status" value="1"/>
</dbReference>
<dbReference type="InterPro" id="IPR013760">
    <property type="entry name" value="Topo_IIA-like_dom_sf"/>
</dbReference>